<dbReference type="STRING" id="1156394.T0QMY4"/>
<keyword evidence="3 6" id="KW-0812">Transmembrane</keyword>
<feature type="domain" description="SPX" evidence="8">
    <location>
        <begin position="1"/>
        <end position="156"/>
    </location>
</feature>
<protein>
    <recommendedName>
        <fullName evidence="11">SPX domain-containing protein</fullName>
    </recommendedName>
</protein>
<evidence type="ECO:0000313" key="9">
    <source>
        <dbReference type="EMBL" id="EQC36066.1"/>
    </source>
</evidence>
<comment type="similarity">
    <text evidence="2">Belongs to the SYG1 (TC 2.A.94) family.</text>
</comment>
<feature type="transmembrane region" description="Helical" evidence="6">
    <location>
        <begin position="211"/>
        <end position="229"/>
    </location>
</feature>
<dbReference type="PANTHER" id="PTHR10783">
    <property type="entry name" value="XENOTROPIC AND POLYTROPIC RETROVIRUS RECEPTOR 1-RELATED"/>
    <property type="match status" value="1"/>
</dbReference>
<dbReference type="PROSITE" id="PS51380">
    <property type="entry name" value="EXS"/>
    <property type="match status" value="1"/>
</dbReference>
<name>T0QMY4_SAPDV</name>
<keyword evidence="10" id="KW-1185">Reference proteome</keyword>
<feature type="transmembrane region" description="Helical" evidence="6">
    <location>
        <begin position="331"/>
        <end position="351"/>
    </location>
</feature>
<dbReference type="GO" id="GO:0005794">
    <property type="term" value="C:Golgi apparatus"/>
    <property type="evidence" value="ECO:0007669"/>
    <property type="project" value="TreeGrafter"/>
</dbReference>
<dbReference type="eggNOG" id="KOG1162">
    <property type="taxonomic scope" value="Eukaryota"/>
</dbReference>
<dbReference type="PROSITE" id="PS51382">
    <property type="entry name" value="SPX"/>
    <property type="match status" value="1"/>
</dbReference>
<evidence type="ECO:0000256" key="5">
    <source>
        <dbReference type="ARBA" id="ARBA00023136"/>
    </source>
</evidence>
<evidence type="ECO:0000256" key="6">
    <source>
        <dbReference type="SAM" id="Phobius"/>
    </source>
</evidence>
<dbReference type="GeneID" id="19947528"/>
<evidence type="ECO:0000256" key="4">
    <source>
        <dbReference type="ARBA" id="ARBA00022989"/>
    </source>
</evidence>
<dbReference type="PANTHER" id="PTHR10783:SF103">
    <property type="entry name" value="SOLUTE CARRIER FAMILY 53 MEMBER 1"/>
    <property type="match status" value="1"/>
</dbReference>
<dbReference type="InterPro" id="IPR004331">
    <property type="entry name" value="SPX_dom"/>
</dbReference>
<dbReference type="VEuPathDB" id="FungiDB:SDRG_06801"/>
<evidence type="ECO:0000259" key="8">
    <source>
        <dbReference type="PROSITE" id="PS51382"/>
    </source>
</evidence>
<accession>T0QMY4</accession>
<dbReference type="GO" id="GO:0016036">
    <property type="term" value="P:cellular response to phosphate starvation"/>
    <property type="evidence" value="ECO:0007669"/>
    <property type="project" value="TreeGrafter"/>
</dbReference>
<comment type="subcellular location">
    <subcellularLocation>
        <location evidence="1">Membrane</location>
        <topology evidence="1">Multi-pass membrane protein</topology>
    </subcellularLocation>
</comment>
<dbReference type="AlphaFoldDB" id="T0QMY4"/>
<feature type="domain" description="EXS" evidence="7">
    <location>
        <begin position="286"/>
        <end position="491"/>
    </location>
</feature>
<dbReference type="RefSeq" id="XP_008610828.1">
    <property type="nucleotide sequence ID" value="XM_008612606.1"/>
</dbReference>
<dbReference type="GO" id="GO:0006817">
    <property type="term" value="P:phosphate ion transport"/>
    <property type="evidence" value="ECO:0007669"/>
    <property type="project" value="TreeGrafter"/>
</dbReference>
<reference evidence="9 10" key="1">
    <citation type="submission" date="2012-04" db="EMBL/GenBank/DDBJ databases">
        <title>The Genome Sequence of Saprolegnia declina VS20.</title>
        <authorList>
            <consortium name="The Broad Institute Genome Sequencing Platform"/>
            <person name="Russ C."/>
            <person name="Nusbaum C."/>
            <person name="Tyler B."/>
            <person name="van West P."/>
            <person name="Dieguez-Uribeondo J."/>
            <person name="de Bruijn I."/>
            <person name="Tripathy S."/>
            <person name="Jiang R."/>
            <person name="Young S.K."/>
            <person name="Zeng Q."/>
            <person name="Gargeya S."/>
            <person name="Fitzgerald M."/>
            <person name="Haas B."/>
            <person name="Abouelleil A."/>
            <person name="Alvarado L."/>
            <person name="Arachchi H.M."/>
            <person name="Berlin A."/>
            <person name="Chapman S.B."/>
            <person name="Goldberg J."/>
            <person name="Griggs A."/>
            <person name="Gujja S."/>
            <person name="Hansen M."/>
            <person name="Howarth C."/>
            <person name="Imamovic A."/>
            <person name="Larimer J."/>
            <person name="McCowen C."/>
            <person name="Montmayeur A."/>
            <person name="Murphy C."/>
            <person name="Neiman D."/>
            <person name="Pearson M."/>
            <person name="Priest M."/>
            <person name="Roberts A."/>
            <person name="Saif S."/>
            <person name="Shea T."/>
            <person name="Sisk P."/>
            <person name="Sykes S."/>
            <person name="Wortman J."/>
            <person name="Nusbaum C."/>
            <person name="Birren B."/>
        </authorList>
    </citation>
    <scope>NUCLEOTIDE SEQUENCE [LARGE SCALE GENOMIC DNA]</scope>
    <source>
        <strain evidence="9 10">VS20</strain>
    </source>
</reference>
<dbReference type="InterPro" id="IPR004342">
    <property type="entry name" value="EXS_C"/>
</dbReference>
<evidence type="ECO:0000259" key="7">
    <source>
        <dbReference type="PROSITE" id="PS51380"/>
    </source>
</evidence>
<feature type="transmembrane region" description="Helical" evidence="6">
    <location>
        <begin position="363"/>
        <end position="385"/>
    </location>
</feature>
<feature type="transmembrane region" description="Helical" evidence="6">
    <location>
        <begin position="249"/>
        <end position="272"/>
    </location>
</feature>
<dbReference type="OMA" id="TCIATIY"/>
<keyword evidence="4 6" id="KW-1133">Transmembrane helix</keyword>
<keyword evidence="5 6" id="KW-0472">Membrane</keyword>
<evidence type="ECO:0000256" key="1">
    <source>
        <dbReference type="ARBA" id="ARBA00004141"/>
    </source>
</evidence>
<feature type="transmembrane region" description="Helical" evidence="6">
    <location>
        <begin position="405"/>
        <end position="424"/>
    </location>
</feature>
<proteinExistence type="inferred from homology"/>
<evidence type="ECO:0008006" key="11">
    <source>
        <dbReference type="Google" id="ProtNLM"/>
    </source>
</evidence>
<dbReference type="Proteomes" id="UP000030762">
    <property type="component" value="Unassembled WGS sequence"/>
</dbReference>
<dbReference type="GO" id="GO:0000822">
    <property type="term" value="F:inositol hexakisphosphate binding"/>
    <property type="evidence" value="ECO:0007669"/>
    <property type="project" value="TreeGrafter"/>
</dbReference>
<evidence type="ECO:0000313" key="10">
    <source>
        <dbReference type="Proteomes" id="UP000030762"/>
    </source>
</evidence>
<evidence type="ECO:0000256" key="2">
    <source>
        <dbReference type="ARBA" id="ARBA00009665"/>
    </source>
</evidence>
<dbReference type="EMBL" id="JH767149">
    <property type="protein sequence ID" value="EQC36066.1"/>
    <property type="molecule type" value="Genomic_DNA"/>
</dbReference>
<sequence length="516" mass="59787">MLTFHAKLECNTYSPWLEHYVSYLPLKALVKKLQRRDAFLRRHGTGDEAEPCLPPEASDFARAFDANCIRVEDWYNERLDEFLAQFALLTRQFETLQSHGVQDHVETELLKTSFIELHHLVRTLRDYALLNYTALRKILKKYLKKCPTASANHDTLQAELHSQAFASAEAAQRLTADLEAYYMASFHDNDRVLALSELDGWKDDALDWRHVYIGLKMGVCLVLTLWLLWDHALLASPGYHVKLTQTKAYPVYRGVALLLFFHWLWGLTQFAWRSARINYMFICELDPRTTADYTHVFNDASDLTMVFYANFLLYVQIVSGELSDSLLPRGYYPLILVVYILVILFGLFHSYYSPLAPSNSLQVVWVCLFVCSSVYNWLWEVVMDWGLLRPKYQFLGDGHMYSRRWVYYVAIVVNLVLSFSWTLALIPPDVGFFGTLLLDVQPITLFMEPMRRTMWSCLAMENEHLRNTLGFRKEHFIPLHFDRPPSPTERKPTYAFRIAALSAAVLCLSVAAILLG</sequence>
<feature type="transmembrane region" description="Helical" evidence="6">
    <location>
        <begin position="494"/>
        <end position="515"/>
    </location>
</feature>
<dbReference type="GO" id="GO:0005886">
    <property type="term" value="C:plasma membrane"/>
    <property type="evidence" value="ECO:0007669"/>
    <property type="project" value="TreeGrafter"/>
</dbReference>
<dbReference type="Pfam" id="PF03124">
    <property type="entry name" value="EXS"/>
    <property type="match status" value="2"/>
</dbReference>
<dbReference type="OrthoDB" id="9970435at2759"/>
<dbReference type="Pfam" id="PF03105">
    <property type="entry name" value="SPX"/>
    <property type="match status" value="1"/>
</dbReference>
<evidence type="ECO:0000256" key="3">
    <source>
        <dbReference type="ARBA" id="ARBA00022692"/>
    </source>
</evidence>
<dbReference type="InParanoid" id="T0QMY4"/>
<organism evidence="9 10">
    <name type="scientific">Saprolegnia diclina (strain VS20)</name>
    <dbReference type="NCBI Taxonomy" id="1156394"/>
    <lineage>
        <taxon>Eukaryota</taxon>
        <taxon>Sar</taxon>
        <taxon>Stramenopiles</taxon>
        <taxon>Oomycota</taxon>
        <taxon>Saprolegniomycetes</taxon>
        <taxon>Saprolegniales</taxon>
        <taxon>Saprolegniaceae</taxon>
        <taxon>Saprolegnia</taxon>
    </lineage>
</organism>
<dbReference type="CDD" id="cd14447">
    <property type="entry name" value="SPX"/>
    <property type="match status" value="1"/>
</dbReference>
<gene>
    <name evidence="9" type="ORF">SDRG_06801</name>
</gene>